<sequence>MDNCVEVQILGYDFNGKPVAKKGDLFTCCCVQCRNCGKILSADGGPKKIYCEDCAKQEGIIKE</sequence>
<dbReference type="RefSeq" id="WP_151866137.1">
    <property type="nucleotide sequence ID" value="NZ_WBZB01000034.1"/>
</dbReference>
<protein>
    <submittedName>
        <fullName evidence="1">Uncharacterized protein</fullName>
    </submittedName>
</protein>
<comment type="caution">
    <text evidence="1">The sequence shown here is derived from an EMBL/GenBank/DDBJ whole genome shotgun (WGS) entry which is preliminary data.</text>
</comment>
<dbReference type="AlphaFoldDB" id="A0A833HN64"/>
<reference evidence="1 2" key="1">
    <citation type="submission" date="2019-10" db="EMBL/GenBank/DDBJ databases">
        <title>Alkaliphilus serpentinus sp. nov. and Alkaliphilus pronyensis sp. nov., two novel anaerobic alkaliphilic species isolated from the serpentinized-hosted hydrothermal field of the Prony Bay (New Caledonia).</title>
        <authorList>
            <person name="Postec A."/>
        </authorList>
    </citation>
    <scope>NUCLEOTIDE SEQUENCE [LARGE SCALE GENOMIC DNA]</scope>
    <source>
        <strain evidence="1 2">LacT</strain>
    </source>
</reference>
<organism evidence="1 2">
    <name type="scientific">Alkaliphilus serpentinus</name>
    <dbReference type="NCBI Taxonomy" id="1482731"/>
    <lineage>
        <taxon>Bacteria</taxon>
        <taxon>Bacillati</taxon>
        <taxon>Bacillota</taxon>
        <taxon>Clostridia</taxon>
        <taxon>Peptostreptococcales</taxon>
        <taxon>Natronincolaceae</taxon>
        <taxon>Alkaliphilus</taxon>
    </lineage>
</organism>
<proteinExistence type="predicted"/>
<name>A0A833HN64_9FIRM</name>
<evidence type="ECO:0000313" key="2">
    <source>
        <dbReference type="Proteomes" id="UP000465601"/>
    </source>
</evidence>
<gene>
    <name evidence="1" type="ORF">F8153_09580</name>
</gene>
<dbReference type="Proteomes" id="UP000465601">
    <property type="component" value="Unassembled WGS sequence"/>
</dbReference>
<dbReference type="OrthoDB" id="1956193at2"/>
<evidence type="ECO:0000313" key="1">
    <source>
        <dbReference type="EMBL" id="KAB3529248.1"/>
    </source>
</evidence>
<accession>A0A833HN64</accession>
<dbReference type="EMBL" id="WBZB01000034">
    <property type="protein sequence ID" value="KAB3529248.1"/>
    <property type="molecule type" value="Genomic_DNA"/>
</dbReference>
<keyword evidence="2" id="KW-1185">Reference proteome</keyword>